<keyword evidence="17" id="KW-1185">Reference proteome</keyword>
<dbReference type="NCBIfam" id="NF009007">
    <property type="entry name" value="PRK12352.1"/>
    <property type="match status" value="1"/>
</dbReference>
<dbReference type="PRINTS" id="PR01469">
    <property type="entry name" value="CARBMTKINASE"/>
</dbReference>
<evidence type="ECO:0000259" key="14">
    <source>
        <dbReference type="Pfam" id="PF00696"/>
    </source>
</evidence>
<dbReference type="CDD" id="cd04235">
    <property type="entry name" value="AAK_CK"/>
    <property type="match status" value="1"/>
</dbReference>
<dbReference type="InterPro" id="IPR003964">
    <property type="entry name" value="Carb_kinase"/>
</dbReference>
<organism evidence="16 18">
    <name type="scientific">Staphylococcus capitis</name>
    <dbReference type="NCBI Taxonomy" id="29388"/>
    <lineage>
        <taxon>Bacteria</taxon>
        <taxon>Bacillati</taxon>
        <taxon>Bacillota</taxon>
        <taxon>Bacilli</taxon>
        <taxon>Bacillales</taxon>
        <taxon>Staphylococcaceae</taxon>
        <taxon>Staphylococcus</taxon>
    </lineage>
</organism>
<evidence type="ECO:0000256" key="11">
    <source>
        <dbReference type="ARBA" id="ARBA00048467"/>
    </source>
</evidence>
<proteinExistence type="inferred from homology"/>
<keyword evidence="8" id="KW-0547">Nucleotide-binding</keyword>
<evidence type="ECO:0000313" key="16">
    <source>
        <dbReference type="EMBL" id="NMK98080.1"/>
    </source>
</evidence>
<dbReference type="InterPro" id="IPR036393">
    <property type="entry name" value="AceGlu_kinase-like_sf"/>
</dbReference>
<dbReference type="Pfam" id="PF00696">
    <property type="entry name" value="AA_kinase"/>
    <property type="match status" value="1"/>
</dbReference>
<comment type="catalytic activity">
    <reaction evidence="11">
        <text>hydrogencarbonate + NH4(+) + ATP = carbamoyl phosphate + ADP + H2O + H(+)</text>
        <dbReference type="Rhea" id="RHEA:10152"/>
        <dbReference type="ChEBI" id="CHEBI:15377"/>
        <dbReference type="ChEBI" id="CHEBI:15378"/>
        <dbReference type="ChEBI" id="CHEBI:17544"/>
        <dbReference type="ChEBI" id="CHEBI:28938"/>
        <dbReference type="ChEBI" id="CHEBI:30616"/>
        <dbReference type="ChEBI" id="CHEBI:58228"/>
        <dbReference type="ChEBI" id="CHEBI:456216"/>
        <dbReference type="EC" id="2.7.2.2"/>
    </reaction>
</comment>
<name>A0A7X9WFS3_STACP</name>
<protein>
    <recommendedName>
        <fullName evidence="4 12">Carbamate kinase</fullName>
    </recommendedName>
</protein>
<accession>A0A7X9WFS3</accession>
<sequence length="314" mass="34647">MDKKIVIALGGNAIQTSEGSAEAQRRAIRMTMQTLKPLFQSDNDIVISHGNGPQIGNLLIQQSQSDSEQTPAMPLDVCGSMTQGMIGYWLETEINRVLSEIGSDRAVGTIITRVEVDKDDPRFDRPTKPIGPFYTEEEMQELKEAQPEAIYKADSAGRGYRKVVASPLPISILEHKLISTLVEQKNIIIACGGGGVPVIKKDNTYEGVDAVIDKDFASEKLAALIDADTLMILTNVEHVYINFKEPNEEKLTDIDVETLKRYAKEGKFAEGSMLPKIEAAIDFVESGEHKEAIITNLENAYQTFDKQAGTHIHK</sequence>
<comment type="caution">
    <text evidence="16">The sequence shown here is derived from an EMBL/GenBank/DDBJ whole genome shotgun (WGS) entry which is preliminary data.</text>
</comment>
<dbReference type="PANTHER" id="PTHR30409">
    <property type="entry name" value="CARBAMATE KINASE"/>
    <property type="match status" value="1"/>
</dbReference>
<evidence type="ECO:0000256" key="9">
    <source>
        <dbReference type="ARBA" id="ARBA00022777"/>
    </source>
</evidence>
<evidence type="ECO:0000313" key="18">
    <source>
        <dbReference type="Proteomes" id="UP000550736"/>
    </source>
</evidence>
<dbReference type="GO" id="GO:0019546">
    <property type="term" value="P:L-arginine deiminase pathway"/>
    <property type="evidence" value="ECO:0007669"/>
    <property type="project" value="TreeGrafter"/>
</dbReference>
<dbReference type="FunFam" id="3.40.1160.10:FF:000007">
    <property type="entry name" value="Carbamate kinase"/>
    <property type="match status" value="1"/>
</dbReference>
<dbReference type="Proteomes" id="UP000550736">
    <property type="component" value="Unassembled WGS sequence"/>
</dbReference>
<dbReference type="Proteomes" id="UP000538955">
    <property type="component" value="Unassembled WGS sequence"/>
</dbReference>
<keyword evidence="7 13" id="KW-0808">Transferase</keyword>
<evidence type="ECO:0000256" key="5">
    <source>
        <dbReference type="ARBA" id="ARBA00022490"/>
    </source>
</evidence>
<dbReference type="EMBL" id="JABBLX010000023">
    <property type="protein sequence ID" value="NMK98080.1"/>
    <property type="molecule type" value="Genomic_DNA"/>
</dbReference>
<evidence type="ECO:0000313" key="17">
    <source>
        <dbReference type="Proteomes" id="UP000538955"/>
    </source>
</evidence>
<evidence type="ECO:0000256" key="12">
    <source>
        <dbReference type="NCBIfam" id="TIGR00746"/>
    </source>
</evidence>
<feature type="domain" description="Aspartate/glutamate/uridylate kinase" evidence="14">
    <location>
        <begin position="3"/>
        <end position="294"/>
    </location>
</feature>
<dbReference type="SUPFAM" id="SSF53633">
    <property type="entry name" value="Carbamate kinase-like"/>
    <property type="match status" value="1"/>
</dbReference>
<dbReference type="RefSeq" id="WP_030059224.1">
    <property type="nucleotide sequence ID" value="NZ_CP086659.1"/>
</dbReference>
<keyword evidence="5" id="KW-0963">Cytoplasm</keyword>
<evidence type="ECO:0000256" key="3">
    <source>
        <dbReference type="ARBA" id="ARBA00011066"/>
    </source>
</evidence>
<dbReference type="NCBIfam" id="TIGR00746">
    <property type="entry name" value="arcC"/>
    <property type="match status" value="1"/>
</dbReference>
<comment type="similarity">
    <text evidence="3 13">Belongs to the carbamate kinase family.</text>
</comment>
<comment type="subcellular location">
    <subcellularLocation>
        <location evidence="1">Cytoplasm</location>
    </subcellularLocation>
</comment>
<evidence type="ECO:0000256" key="8">
    <source>
        <dbReference type="ARBA" id="ARBA00022741"/>
    </source>
</evidence>
<dbReference type="UniPathway" id="UPA00996">
    <property type="reaction ID" value="UER00366"/>
</dbReference>
<reference evidence="17 18" key="1">
    <citation type="submission" date="2020-04" db="EMBL/GenBank/DDBJ databases">
        <title>The Epidemiology and Molecular Characteristics of Linezolid-Resistant Staphylococcus capitis in Huashan Hospital, Shanghai.</title>
        <authorList>
            <person name="Ding L."/>
            <person name="Li P."/>
            <person name="Yang Y."/>
            <person name="Lin D."/>
            <person name="Xu X."/>
        </authorList>
    </citation>
    <scope>NUCLEOTIDE SEQUENCE [LARGE SCALE GENOMIC DNA]</scope>
    <source>
        <strain evidence="16 18">12-86</strain>
        <strain evidence="15 17">17-84</strain>
    </source>
</reference>
<dbReference type="Gene3D" id="3.40.1160.10">
    <property type="entry name" value="Acetylglutamate kinase-like"/>
    <property type="match status" value="1"/>
</dbReference>
<evidence type="ECO:0000256" key="1">
    <source>
        <dbReference type="ARBA" id="ARBA00004496"/>
    </source>
</evidence>
<evidence type="ECO:0000256" key="2">
    <source>
        <dbReference type="ARBA" id="ARBA00005118"/>
    </source>
</evidence>
<dbReference type="GO" id="GO:0005524">
    <property type="term" value="F:ATP binding"/>
    <property type="evidence" value="ECO:0007669"/>
    <property type="project" value="UniProtKB-KW"/>
</dbReference>
<keyword evidence="10" id="KW-0067">ATP-binding</keyword>
<dbReference type="GO" id="GO:0005829">
    <property type="term" value="C:cytosol"/>
    <property type="evidence" value="ECO:0007669"/>
    <property type="project" value="TreeGrafter"/>
</dbReference>
<evidence type="ECO:0000313" key="15">
    <source>
        <dbReference type="EMBL" id="NMK54955.1"/>
    </source>
</evidence>
<dbReference type="GO" id="GO:0008804">
    <property type="term" value="F:carbamate kinase activity"/>
    <property type="evidence" value="ECO:0007669"/>
    <property type="project" value="UniProtKB-UniRule"/>
</dbReference>
<gene>
    <name evidence="16" type="primary">arcC</name>
    <name evidence="16" type="ORF">HHM13_08245</name>
    <name evidence="15" type="ORF">HHM24_09495</name>
</gene>
<keyword evidence="6" id="KW-0056">Arginine metabolism</keyword>
<evidence type="ECO:0000256" key="13">
    <source>
        <dbReference type="PIRNR" id="PIRNR000723"/>
    </source>
</evidence>
<evidence type="ECO:0000256" key="7">
    <source>
        <dbReference type="ARBA" id="ARBA00022679"/>
    </source>
</evidence>
<dbReference type="EMBL" id="JABBMI010000069">
    <property type="protein sequence ID" value="NMK54955.1"/>
    <property type="molecule type" value="Genomic_DNA"/>
</dbReference>
<dbReference type="InterPro" id="IPR001048">
    <property type="entry name" value="Asp/Glu/Uridylate_kinase"/>
</dbReference>
<comment type="pathway">
    <text evidence="2">Metabolic intermediate metabolism; carbamoyl phosphate degradation; CO(2) and NH(3) from carbamoyl phosphate: step 1/1.</text>
</comment>
<keyword evidence="9 13" id="KW-0418">Kinase</keyword>
<dbReference type="AlphaFoldDB" id="A0A7X9WFS3"/>
<dbReference type="PANTHER" id="PTHR30409:SF1">
    <property type="entry name" value="CARBAMATE KINASE-RELATED"/>
    <property type="match status" value="1"/>
</dbReference>
<evidence type="ECO:0000256" key="4">
    <source>
        <dbReference type="ARBA" id="ARBA00013070"/>
    </source>
</evidence>
<evidence type="ECO:0000256" key="10">
    <source>
        <dbReference type="ARBA" id="ARBA00022840"/>
    </source>
</evidence>
<evidence type="ECO:0000256" key="6">
    <source>
        <dbReference type="ARBA" id="ARBA00022503"/>
    </source>
</evidence>
<dbReference type="PIRSF" id="PIRSF000723">
    <property type="entry name" value="Carbamate_kin"/>
    <property type="match status" value="1"/>
</dbReference>